<keyword evidence="2" id="KW-0812">Transmembrane</keyword>
<keyword evidence="2" id="KW-0472">Membrane</keyword>
<evidence type="ECO:0000313" key="4">
    <source>
        <dbReference type="WBParaSite" id="scaffold11094_cov161.g15316"/>
    </source>
</evidence>
<proteinExistence type="predicted"/>
<accession>A0A915LFB9</accession>
<evidence type="ECO:0000313" key="3">
    <source>
        <dbReference type="Proteomes" id="UP000887561"/>
    </source>
</evidence>
<feature type="region of interest" description="Disordered" evidence="1">
    <location>
        <begin position="177"/>
        <end position="209"/>
    </location>
</feature>
<name>A0A915LFB9_MELJA</name>
<protein>
    <submittedName>
        <fullName evidence="4">Transmembrane protein</fullName>
    </submittedName>
</protein>
<evidence type="ECO:0000256" key="2">
    <source>
        <dbReference type="SAM" id="Phobius"/>
    </source>
</evidence>
<dbReference type="WBParaSite" id="scaffold11094_cov161.g15316">
    <property type="protein sequence ID" value="scaffold11094_cov161.g15316"/>
    <property type="gene ID" value="scaffold11094_cov161.g15316"/>
</dbReference>
<feature type="transmembrane region" description="Helical" evidence="2">
    <location>
        <begin position="223"/>
        <end position="248"/>
    </location>
</feature>
<reference evidence="4" key="1">
    <citation type="submission" date="2022-11" db="UniProtKB">
        <authorList>
            <consortium name="WormBaseParasite"/>
        </authorList>
    </citation>
    <scope>IDENTIFICATION</scope>
</reference>
<keyword evidence="2" id="KW-1133">Transmembrane helix</keyword>
<sequence length="255" mass="29383">MDDINDAKVYEKDPKQNTTHNEFQKFKERLVSEPKFDTNIISSKYEPDNELAQLALSLYTFHGLLHLIHVELPMALRISSTELQLIDLENLINIVLFNTPITGIHNGRDIFSYNPQFEQGQSSTQVVVLRARHSFIIYLDDSPTPKCCGCTILRKKRSVNFFKEIYSRKKRAMLTPQGTPQRTLVGTPHRTPARSQGESSSRSDKGKSIAREEKLTEENYGPWFAIIWFVLKVYIFAMGWMMLASYYIPKMIPSS</sequence>
<evidence type="ECO:0000256" key="1">
    <source>
        <dbReference type="SAM" id="MobiDB-lite"/>
    </source>
</evidence>
<dbReference type="AlphaFoldDB" id="A0A915LFB9"/>
<keyword evidence="3" id="KW-1185">Reference proteome</keyword>
<organism evidence="3 4">
    <name type="scientific">Meloidogyne javanica</name>
    <name type="common">Root-knot nematode worm</name>
    <dbReference type="NCBI Taxonomy" id="6303"/>
    <lineage>
        <taxon>Eukaryota</taxon>
        <taxon>Metazoa</taxon>
        <taxon>Ecdysozoa</taxon>
        <taxon>Nematoda</taxon>
        <taxon>Chromadorea</taxon>
        <taxon>Rhabditida</taxon>
        <taxon>Tylenchina</taxon>
        <taxon>Tylenchomorpha</taxon>
        <taxon>Tylenchoidea</taxon>
        <taxon>Meloidogynidae</taxon>
        <taxon>Meloidogyninae</taxon>
        <taxon>Meloidogyne</taxon>
        <taxon>Meloidogyne incognita group</taxon>
    </lineage>
</organism>
<dbReference type="Proteomes" id="UP000887561">
    <property type="component" value="Unplaced"/>
</dbReference>